<proteinExistence type="predicted"/>
<feature type="region of interest" description="Disordered" evidence="1">
    <location>
        <begin position="154"/>
        <end position="193"/>
    </location>
</feature>
<accession>A0A178VI36</accession>
<protein>
    <recommendedName>
        <fullName evidence="4">Retrotransposon gag domain-containing protein</fullName>
    </recommendedName>
</protein>
<evidence type="ECO:0000313" key="2">
    <source>
        <dbReference type="EMBL" id="OAP04975.1"/>
    </source>
</evidence>
<dbReference type="Proteomes" id="UP000078284">
    <property type="component" value="Chromosome 3"/>
</dbReference>
<evidence type="ECO:0000256" key="1">
    <source>
        <dbReference type="SAM" id="MobiDB-lite"/>
    </source>
</evidence>
<dbReference type="EMBL" id="LUHQ01000003">
    <property type="protein sequence ID" value="OAP04975.1"/>
    <property type="molecule type" value="Genomic_DNA"/>
</dbReference>
<comment type="caution">
    <text evidence="2">The sequence shown here is derived from an EMBL/GenBank/DDBJ whole genome shotgun (WGS) entry which is preliminary data.</text>
</comment>
<gene>
    <name evidence="2" type="ordered locus">AXX17_At3g35600</name>
</gene>
<dbReference type="AlphaFoldDB" id="A0A178VI36"/>
<feature type="compositionally biased region" description="Basic and acidic residues" evidence="1">
    <location>
        <begin position="162"/>
        <end position="193"/>
    </location>
</feature>
<name>A0A178VI36_ARATH</name>
<evidence type="ECO:0008006" key="4">
    <source>
        <dbReference type="Google" id="ProtNLM"/>
    </source>
</evidence>
<evidence type="ECO:0000313" key="3">
    <source>
        <dbReference type="Proteomes" id="UP000078284"/>
    </source>
</evidence>
<reference evidence="3" key="1">
    <citation type="journal article" date="2016" name="Proc. Natl. Acad. Sci. U.S.A.">
        <title>Chromosome-level assembly of Arabidopsis thaliana Ler reveals the extent of translocation and inversion polymorphisms.</title>
        <authorList>
            <person name="Zapata L."/>
            <person name="Ding J."/>
            <person name="Willing E.M."/>
            <person name="Hartwig B."/>
            <person name="Bezdan D."/>
            <person name="Jiao W.B."/>
            <person name="Patel V."/>
            <person name="Velikkakam James G."/>
            <person name="Koornneef M."/>
            <person name="Ossowski S."/>
            <person name="Schneeberger K."/>
        </authorList>
    </citation>
    <scope>NUCLEOTIDE SEQUENCE [LARGE SCALE GENOMIC DNA]</scope>
    <source>
        <strain evidence="3">cv. Landsberg erecta</strain>
    </source>
</reference>
<organism evidence="2 3">
    <name type="scientific">Arabidopsis thaliana</name>
    <name type="common">Mouse-ear cress</name>
    <dbReference type="NCBI Taxonomy" id="3702"/>
    <lineage>
        <taxon>Eukaryota</taxon>
        <taxon>Viridiplantae</taxon>
        <taxon>Streptophyta</taxon>
        <taxon>Embryophyta</taxon>
        <taxon>Tracheophyta</taxon>
        <taxon>Spermatophyta</taxon>
        <taxon>Magnoliopsida</taxon>
        <taxon>eudicotyledons</taxon>
        <taxon>Gunneridae</taxon>
        <taxon>Pentapetalae</taxon>
        <taxon>rosids</taxon>
        <taxon>malvids</taxon>
        <taxon>Brassicales</taxon>
        <taxon>Brassicaceae</taxon>
        <taxon>Camelineae</taxon>
        <taxon>Arabidopsis</taxon>
    </lineage>
</organism>
<sequence length="287" mass="33180">MPEKTRIDPKDKHILFQSFKLPFSLESRLFQGINDFQVRLCSVFTRINELQTALCLAIHIESTSLGFLSSPAAPVLVSEPKTSPTCFWYFFSLSLRCATMPTRNTKNVDDGERFNEWTELRHPLVTMHENFQATITQSIHALAETVLNNQFPRQNSEYESSEESHDNPFAEEREGHDYGGRLDRERGGRERRDRGVREIRVKEEDDRRWESGYKLDIPEFHGSVCGEELLDWLVAVEELMEFKQVPDARKVALLATKSRGRAASWWLQLKATRACTGKAKIDSWELL</sequence>